<evidence type="ECO:0000313" key="3">
    <source>
        <dbReference type="Proteomes" id="UP000729913"/>
    </source>
</evidence>
<evidence type="ECO:0000259" key="1">
    <source>
        <dbReference type="Pfam" id="PF23440"/>
    </source>
</evidence>
<name>A0A8J5V0K9_9HYME</name>
<dbReference type="EMBL" id="JAAOIC020000023">
    <property type="protein sequence ID" value="KAG8040321.1"/>
    <property type="molecule type" value="Genomic_DNA"/>
</dbReference>
<organism evidence="2 3">
    <name type="scientific">Cotesia typhae</name>
    <dbReference type="NCBI Taxonomy" id="2053667"/>
    <lineage>
        <taxon>Eukaryota</taxon>
        <taxon>Metazoa</taxon>
        <taxon>Ecdysozoa</taxon>
        <taxon>Arthropoda</taxon>
        <taxon>Hexapoda</taxon>
        <taxon>Insecta</taxon>
        <taxon>Pterygota</taxon>
        <taxon>Neoptera</taxon>
        <taxon>Endopterygota</taxon>
        <taxon>Hymenoptera</taxon>
        <taxon>Apocrita</taxon>
        <taxon>Ichneumonoidea</taxon>
        <taxon>Braconidae</taxon>
        <taxon>Microgastrinae</taxon>
        <taxon>Cotesia</taxon>
    </lineage>
</organism>
<reference evidence="2" key="1">
    <citation type="submission" date="2020-03" db="EMBL/GenBank/DDBJ databases">
        <authorList>
            <person name="Chebbi M.A."/>
            <person name="Drezen J.M."/>
        </authorList>
    </citation>
    <scope>NUCLEOTIDE SEQUENCE</scope>
    <source>
        <tissue evidence="2">Whole body</tissue>
    </source>
</reference>
<evidence type="ECO:0000313" key="2">
    <source>
        <dbReference type="EMBL" id="KAG8040321.1"/>
    </source>
</evidence>
<sequence>MTELTPTKQKWLLEALKSDFLPSITSKLRQNTDIESLVAELTSTPELQRLLAASKQKTLPAEEESACSALSFDTDPWSPFKSQTDIPNLLESLAPSKPNHVRLASFEILLESDLTSPLPDEVFQSLLGVLRQGLLDSSSPIFAASLQAYNRLLTTPKSTEVFSSLLGLFDAYFDKKNLEQVPNFNTGVNFKIFFHEKLFRVLHLIISQISDLAQVRPQAQTEETIEEFLEFLTRNSGTLQKNLKVLNLVAVLEPGASWVRKWNRSSAARKIFIAAVTKNSEFLQMMLHQVQTGLENSGTIVATIENSVFISGETVETLTYFHCLHFMALVFGSADGRQVITEEPSSAEFCKKLVAFLNSSAGNSTSSRPVYRETRLALSRVLTPQFPVDTGLFHLVVKPLQSGKIWAHTVDALLMMTELQDGRAFLMENGVGKILKLAGELLKQPFAVMDVELVVQMFKFLEQFFEVEVVVDELEELMEALEFFYNKIDKCGIGFENWTQQLDAAAKSFVMKIATTPRGLEMVKDRETVLEEVIRGAINPLKNSWDSLETVCFISAAGFFHQARGIMRQLVAQTFSMLLEDISKNLEEREMFTEPWEQENVKKFGHIVALLALNTECYSIFALDSGDSWQEEEYPRSFGELLSHSLMEQSVYHELSLRVLETMVWNLDILILLMHTYDLQTKLLELQKNCRLEVSKFKEKVEEDDEFQEEVAVENEVRGEVSEVHEIYDGYEVYRFESEGESAICEVHEVFAVDQSAYLRHKILWNSYFFKHKLSWGEEPERVKIFDAFPLAVEDEVGRRSSESESELDELLSECKPGFKDSSWASQIKKAHKSSPGIIKHGTILKLLEQMEQAIPTVEWVEIFQWEEKSAHFWLPEEEIGFDLAARFAEDNCELEEPDKVKENLKEVFGKIHGFIQYEKDGKFRGFDWFLTAIFVVCDGNVERCKGFIKQLVRLPSAVYMWRNLAAVFDTNNEQENGTQFVIARHIEAIVCTELPKLNFALKRQYGIKWWIISDRLLTQMFIGALPWNEILNFLCVCLINLPDYIVYYCVSLLEHCEPTIMKDVIDGKSWPEFLDLSEYKCHDHLSFMDRLAKRYRNKVLPSMRHQAFEEENED</sequence>
<accession>A0A8J5V0K9</accession>
<dbReference type="Pfam" id="PF23440">
    <property type="entry name" value="BROMI_C"/>
    <property type="match status" value="1"/>
</dbReference>
<dbReference type="Proteomes" id="UP000729913">
    <property type="component" value="Unassembled WGS sequence"/>
</dbReference>
<protein>
    <recommendedName>
        <fullName evidence="1">BROMI C-terminal Rab TBC-like domain-containing protein</fullName>
    </recommendedName>
</protein>
<dbReference type="OrthoDB" id="1668230at2759"/>
<dbReference type="InterPro" id="IPR055392">
    <property type="entry name" value="BROMI_C"/>
</dbReference>
<comment type="caution">
    <text evidence="2">The sequence shown here is derived from an EMBL/GenBank/DDBJ whole genome shotgun (WGS) entry which is preliminary data.</text>
</comment>
<dbReference type="AlphaFoldDB" id="A0A8J5V0K9"/>
<proteinExistence type="predicted"/>
<reference evidence="2" key="2">
    <citation type="submission" date="2021-04" db="EMBL/GenBank/DDBJ databases">
        <title>Genome-wide patterns of bracovirus chromosomal integration into multiple host tissues during parasitism.</title>
        <authorList>
            <person name="Chebbi M.A.C."/>
        </authorList>
    </citation>
    <scope>NUCLEOTIDE SEQUENCE</scope>
    <source>
        <tissue evidence="2">Whole body</tissue>
    </source>
</reference>
<keyword evidence="3" id="KW-1185">Reference proteome</keyword>
<feature type="domain" description="BROMI C-terminal Rab TBC-like" evidence="1">
    <location>
        <begin position="773"/>
        <end position="1106"/>
    </location>
</feature>
<gene>
    <name evidence="2" type="ORF">G9C98_000892</name>
</gene>